<dbReference type="EMBL" id="JAOQJQ010000001">
    <property type="protein sequence ID" value="MCU6761155.1"/>
    <property type="molecule type" value="Genomic_DNA"/>
</dbReference>
<organism evidence="1 2">
    <name type="scientific">Brotonthovivens ammoniilytica</name>
    <dbReference type="NCBI Taxonomy" id="2981725"/>
    <lineage>
        <taxon>Bacteria</taxon>
        <taxon>Bacillati</taxon>
        <taxon>Bacillota</taxon>
        <taxon>Clostridia</taxon>
        <taxon>Lachnospirales</taxon>
        <taxon>Lachnospiraceae</taxon>
        <taxon>Brotonthovivens</taxon>
    </lineage>
</organism>
<evidence type="ECO:0008006" key="3">
    <source>
        <dbReference type="Google" id="ProtNLM"/>
    </source>
</evidence>
<sequence>MSDLAATNCGCDCGDNNGCGNLIWLFLILSCCGGNNGSFFNGSGCDNILPLLLILCCCGGNGGSFC</sequence>
<keyword evidence="2" id="KW-1185">Reference proteome</keyword>
<comment type="caution">
    <text evidence="1">The sequence shown here is derived from an EMBL/GenBank/DDBJ whole genome shotgun (WGS) entry which is preliminary data.</text>
</comment>
<proteinExistence type="predicted"/>
<dbReference type="RefSeq" id="WP_158424001.1">
    <property type="nucleotide sequence ID" value="NZ_JAOQJQ010000001.1"/>
</dbReference>
<protein>
    <recommendedName>
        <fullName evidence="3">Chorion class high-cysteine HCB protein 13</fullName>
    </recommendedName>
</protein>
<dbReference type="Proteomes" id="UP001652442">
    <property type="component" value="Unassembled WGS sequence"/>
</dbReference>
<reference evidence="1 2" key="1">
    <citation type="journal article" date="2021" name="ISME Commun">
        <title>Automated analysis of genomic sequences facilitates high-throughput and comprehensive description of bacteria.</title>
        <authorList>
            <person name="Hitch T.C.A."/>
        </authorList>
    </citation>
    <scope>NUCLEOTIDE SEQUENCE [LARGE SCALE GENOMIC DNA]</scope>
    <source>
        <strain evidence="1 2">Sanger_109</strain>
    </source>
</reference>
<gene>
    <name evidence="1" type="ORF">OCV88_02240</name>
</gene>
<name>A0ABT2TG31_9FIRM</name>
<evidence type="ECO:0000313" key="1">
    <source>
        <dbReference type="EMBL" id="MCU6761155.1"/>
    </source>
</evidence>
<accession>A0ABT2TG31</accession>
<evidence type="ECO:0000313" key="2">
    <source>
        <dbReference type="Proteomes" id="UP001652442"/>
    </source>
</evidence>